<proteinExistence type="predicted"/>
<dbReference type="Pfam" id="PF00078">
    <property type="entry name" value="RVT_1"/>
    <property type="match status" value="1"/>
</dbReference>
<comment type="caution">
    <text evidence="2">The sequence shown here is derived from an EMBL/GenBank/DDBJ whole genome shotgun (WGS) entry which is preliminary data.</text>
</comment>
<name>A0A4Y2JUG1_ARAVE</name>
<evidence type="ECO:0000313" key="3">
    <source>
        <dbReference type="Proteomes" id="UP000499080"/>
    </source>
</evidence>
<reference evidence="2 3" key="1">
    <citation type="journal article" date="2019" name="Sci. Rep.">
        <title>Orb-weaving spider Araneus ventricosus genome elucidates the spidroin gene catalogue.</title>
        <authorList>
            <person name="Kono N."/>
            <person name="Nakamura H."/>
            <person name="Ohtoshi R."/>
            <person name="Moran D.A.P."/>
            <person name="Shinohara A."/>
            <person name="Yoshida Y."/>
            <person name="Fujiwara M."/>
            <person name="Mori M."/>
            <person name="Tomita M."/>
            <person name="Arakawa K."/>
        </authorList>
    </citation>
    <scope>NUCLEOTIDE SEQUENCE [LARGE SCALE GENOMIC DNA]</scope>
</reference>
<dbReference type="Proteomes" id="UP000499080">
    <property type="component" value="Unassembled WGS sequence"/>
</dbReference>
<evidence type="ECO:0000259" key="1">
    <source>
        <dbReference type="Pfam" id="PF00078"/>
    </source>
</evidence>
<keyword evidence="3" id="KW-1185">Reference proteome</keyword>
<dbReference type="EMBL" id="BGPR01003926">
    <property type="protein sequence ID" value="GBM94003.1"/>
    <property type="molecule type" value="Genomic_DNA"/>
</dbReference>
<organism evidence="2 3">
    <name type="scientific">Araneus ventricosus</name>
    <name type="common">Orbweaver spider</name>
    <name type="synonym">Epeira ventricosa</name>
    <dbReference type="NCBI Taxonomy" id="182803"/>
    <lineage>
        <taxon>Eukaryota</taxon>
        <taxon>Metazoa</taxon>
        <taxon>Ecdysozoa</taxon>
        <taxon>Arthropoda</taxon>
        <taxon>Chelicerata</taxon>
        <taxon>Arachnida</taxon>
        <taxon>Araneae</taxon>
        <taxon>Araneomorphae</taxon>
        <taxon>Entelegynae</taxon>
        <taxon>Araneoidea</taxon>
        <taxon>Araneidae</taxon>
        <taxon>Araneus</taxon>
    </lineage>
</organism>
<feature type="domain" description="Reverse transcriptase" evidence="1">
    <location>
        <begin position="3"/>
        <end position="80"/>
    </location>
</feature>
<accession>A0A4Y2JUG1</accession>
<dbReference type="AlphaFoldDB" id="A0A4Y2JUG1"/>
<sequence>MRAGTLQGNVLSPLLFKILTYEFPQSQHINACLFADDMAALGQAKAERIFLITLQKILNTLEEWLELWRIVVKTDKTQSIYSEKATAD</sequence>
<gene>
    <name evidence="2" type="ORF">AVEN_155830_1</name>
</gene>
<evidence type="ECO:0000313" key="2">
    <source>
        <dbReference type="EMBL" id="GBM94003.1"/>
    </source>
</evidence>
<dbReference type="InterPro" id="IPR000477">
    <property type="entry name" value="RT_dom"/>
</dbReference>
<protein>
    <recommendedName>
        <fullName evidence="1">Reverse transcriptase domain-containing protein</fullName>
    </recommendedName>
</protein>